<dbReference type="SUPFAM" id="SSF46946">
    <property type="entry name" value="S13-like H2TH domain"/>
    <property type="match status" value="1"/>
</dbReference>
<evidence type="ECO:0008006" key="6">
    <source>
        <dbReference type="Google" id="ProtNLM"/>
    </source>
</evidence>
<accession>A0A6A6MR01</accession>
<dbReference type="AlphaFoldDB" id="A0A6A6MR01"/>
<comment type="similarity">
    <text evidence="1">Belongs to the universal ribosomal protein uS13 family.</text>
</comment>
<dbReference type="GO" id="GO:0003735">
    <property type="term" value="F:structural constituent of ribosome"/>
    <property type="evidence" value="ECO:0007669"/>
    <property type="project" value="InterPro"/>
</dbReference>
<dbReference type="PANTHER" id="PTHR10871:SF3">
    <property type="entry name" value="SMALL RIBOSOMAL SUBUNIT PROTEIN US13"/>
    <property type="match status" value="1"/>
</dbReference>
<evidence type="ECO:0000313" key="5">
    <source>
        <dbReference type="Proteomes" id="UP000467840"/>
    </source>
</evidence>
<dbReference type="Proteomes" id="UP000467840">
    <property type="component" value="Chromosome 15"/>
</dbReference>
<dbReference type="GO" id="GO:0005829">
    <property type="term" value="C:cytosol"/>
    <property type="evidence" value="ECO:0007669"/>
    <property type="project" value="TreeGrafter"/>
</dbReference>
<dbReference type="PROSITE" id="PS50159">
    <property type="entry name" value="RIBOSOMAL_S13_2"/>
    <property type="match status" value="1"/>
</dbReference>
<dbReference type="InterPro" id="IPR010979">
    <property type="entry name" value="Ribosomal_uS13-like_H2TH"/>
</dbReference>
<sequence length="655" mass="71038">MINELAAVEPVSRLTDGCLNDTSEAAIQSANTTKCHELGVNSDNLDGRIESIVEPHDSSNDIDEQCGNEIVNNSDERYSAGFHLKGSSETILPHANSIIGESAVVESGSLLPDGCFNDTSEVGIQSANTTKCHESGLTSDNLDGGNKSIVEPHDSSHDIDEQCGNEMINNSEGRYSTGFDLKVNIDFRYSGGGNANIVNPLDSLCNAGKKTEDEMINNCDGSDSGGFDLAGSSVSNVACSGNVIGEPAAAESGRLAATLSEPSNLTIQDRNKIKCHDQSVTISNNLDGRNENIVSPPDSVCDAYEQVAKITYNRILACFHHSPIDNALQELHVQLNLHNASKMESKLPVVSHIGSEAANCLQEFPCASSGSTEIVCCEVKIEVSNVEHNLDSVGEYFMHANAQIISSKSQDLASEHGVKDLDDILFSMSPRLVIFLVILSNNSNCDDLCHVTASDINVKPIMHGCMNNALRMSREIASSSCGDGFYELKDVSATTQSDALSLDGGLISDKAYVNTKLLKSPSSDSESMCSSSSASGVAFHLPLVGVIHAILLRAGELSAEELDKLMVIVANPRQFKIPDWFLNRQKDYKDGKYSQVVSNALDMKLRDDLERLKKIRNHRGLRHYWGLRVRGQHTKTTGRRGEDCWCLQEAIIWFF</sequence>
<evidence type="ECO:0000313" key="4">
    <source>
        <dbReference type="EMBL" id="KAF2314858.1"/>
    </source>
</evidence>
<dbReference type="GO" id="GO:0006412">
    <property type="term" value="P:translation"/>
    <property type="evidence" value="ECO:0007669"/>
    <property type="project" value="InterPro"/>
</dbReference>
<keyword evidence="2" id="KW-0689">Ribosomal protein</keyword>
<evidence type="ECO:0000256" key="2">
    <source>
        <dbReference type="ARBA" id="ARBA00022980"/>
    </source>
</evidence>
<dbReference type="GO" id="GO:0003723">
    <property type="term" value="F:RNA binding"/>
    <property type="evidence" value="ECO:0007669"/>
    <property type="project" value="InterPro"/>
</dbReference>
<dbReference type="FunFam" id="4.10.910.10:FF:000002">
    <property type="entry name" value="40S ribosomal protein S18"/>
    <property type="match status" value="1"/>
</dbReference>
<keyword evidence="3" id="KW-0687">Ribonucleoprotein</keyword>
<organism evidence="4 5">
    <name type="scientific">Hevea brasiliensis</name>
    <name type="common">Para rubber tree</name>
    <name type="synonym">Siphonia brasiliensis</name>
    <dbReference type="NCBI Taxonomy" id="3981"/>
    <lineage>
        <taxon>Eukaryota</taxon>
        <taxon>Viridiplantae</taxon>
        <taxon>Streptophyta</taxon>
        <taxon>Embryophyta</taxon>
        <taxon>Tracheophyta</taxon>
        <taxon>Spermatophyta</taxon>
        <taxon>Magnoliopsida</taxon>
        <taxon>eudicotyledons</taxon>
        <taxon>Gunneridae</taxon>
        <taxon>Pentapetalae</taxon>
        <taxon>rosids</taxon>
        <taxon>fabids</taxon>
        <taxon>Malpighiales</taxon>
        <taxon>Euphorbiaceae</taxon>
        <taxon>Crotonoideae</taxon>
        <taxon>Micrandreae</taxon>
        <taxon>Hevea</taxon>
    </lineage>
</organism>
<dbReference type="InterPro" id="IPR027437">
    <property type="entry name" value="Rbsml_uS13_C"/>
</dbReference>
<dbReference type="InterPro" id="IPR018269">
    <property type="entry name" value="Ribosomal_uS13_CS"/>
</dbReference>
<dbReference type="InterPro" id="IPR001892">
    <property type="entry name" value="Ribosomal_uS13"/>
</dbReference>
<keyword evidence="5" id="KW-1185">Reference proteome</keyword>
<name>A0A6A6MR01_HEVBR</name>
<evidence type="ECO:0000256" key="3">
    <source>
        <dbReference type="ARBA" id="ARBA00023274"/>
    </source>
</evidence>
<gene>
    <name evidence="4" type="ORF">GH714_036949</name>
</gene>
<comment type="caution">
    <text evidence="4">The sequence shown here is derived from an EMBL/GenBank/DDBJ whole genome shotgun (WGS) entry which is preliminary data.</text>
</comment>
<reference evidence="4 5" key="1">
    <citation type="journal article" date="2020" name="Mol. Plant">
        <title>The Chromosome-Based Rubber Tree Genome Provides New Insights into Spurge Genome Evolution and Rubber Biosynthesis.</title>
        <authorList>
            <person name="Liu J."/>
            <person name="Shi C."/>
            <person name="Shi C.C."/>
            <person name="Li W."/>
            <person name="Zhang Q.J."/>
            <person name="Zhang Y."/>
            <person name="Li K."/>
            <person name="Lu H.F."/>
            <person name="Shi C."/>
            <person name="Zhu S.T."/>
            <person name="Xiao Z.Y."/>
            <person name="Nan H."/>
            <person name="Yue Y."/>
            <person name="Zhu X.G."/>
            <person name="Wu Y."/>
            <person name="Hong X.N."/>
            <person name="Fan G.Y."/>
            <person name="Tong Y."/>
            <person name="Zhang D."/>
            <person name="Mao C.L."/>
            <person name="Liu Y.L."/>
            <person name="Hao S.J."/>
            <person name="Liu W.Q."/>
            <person name="Lv M.Q."/>
            <person name="Zhang H.B."/>
            <person name="Liu Y."/>
            <person name="Hu-Tang G.R."/>
            <person name="Wang J.P."/>
            <person name="Wang J.H."/>
            <person name="Sun Y.H."/>
            <person name="Ni S.B."/>
            <person name="Chen W.B."/>
            <person name="Zhang X.C."/>
            <person name="Jiao Y.N."/>
            <person name="Eichler E.E."/>
            <person name="Li G.H."/>
            <person name="Liu X."/>
            <person name="Gao L.Z."/>
        </authorList>
    </citation>
    <scope>NUCLEOTIDE SEQUENCE [LARGE SCALE GENOMIC DNA]</scope>
    <source>
        <strain evidence="5">cv. GT1</strain>
        <tissue evidence="4">Leaf</tissue>
    </source>
</reference>
<dbReference type="Pfam" id="PF00416">
    <property type="entry name" value="Ribosomal_S13"/>
    <property type="match status" value="1"/>
</dbReference>
<evidence type="ECO:0000256" key="1">
    <source>
        <dbReference type="ARBA" id="ARBA00008080"/>
    </source>
</evidence>
<dbReference type="PANTHER" id="PTHR10871">
    <property type="entry name" value="30S RIBOSOMAL PROTEIN S13/40S RIBOSOMAL PROTEIN S18"/>
    <property type="match status" value="1"/>
</dbReference>
<proteinExistence type="inferred from homology"/>
<dbReference type="PROSITE" id="PS00646">
    <property type="entry name" value="RIBOSOMAL_S13_1"/>
    <property type="match status" value="1"/>
</dbReference>
<protein>
    <recommendedName>
        <fullName evidence="6">40S ribosomal protein S18</fullName>
    </recommendedName>
</protein>
<dbReference type="GO" id="GO:0015935">
    <property type="term" value="C:small ribosomal subunit"/>
    <property type="evidence" value="ECO:0007669"/>
    <property type="project" value="TreeGrafter"/>
</dbReference>
<dbReference type="EMBL" id="JAAGAX010000005">
    <property type="protein sequence ID" value="KAF2314858.1"/>
    <property type="molecule type" value="Genomic_DNA"/>
</dbReference>
<dbReference type="Gene3D" id="4.10.910.10">
    <property type="entry name" value="30s ribosomal protein s13, domain 2"/>
    <property type="match status" value="1"/>
</dbReference>